<accession>F0S6S2</accession>
<dbReference type="KEGG" id="psn:Pedsa_1623"/>
<dbReference type="Pfam" id="PF03831">
    <property type="entry name" value="YjdM"/>
    <property type="match status" value="1"/>
</dbReference>
<reference evidence="3" key="2">
    <citation type="submission" date="2011-02" db="EMBL/GenBank/DDBJ databases">
        <title>The complete genome of Pedobacter saltans DSM 12145.</title>
        <authorList>
            <consortium name="US DOE Joint Genome Institute (JGI-PGF)"/>
            <person name="Lucas S."/>
            <person name="Copeland A."/>
            <person name="Lapidus A."/>
            <person name="Bruce D."/>
            <person name="Goodwin L."/>
            <person name="Pitluck S."/>
            <person name="Kyrpides N."/>
            <person name="Mavromatis K."/>
            <person name="Pagani I."/>
            <person name="Ivanova N."/>
            <person name="Ovchinnikova G."/>
            <person name="Lu M."/>
            <person name="Detter J.C."/>
            <person name="Han C."/>
            <person name="Land M."/>
            <person name="Hauser L."/>
            <person name="Markowitz V."/>
            <person name="Cheng J.-F."/>
            <person name="Hugenholtz P."/>
            <person name="Woyke T."/>
            <person name="Wu D."/>
            <person name="Tindall B."/>
            <person name="Pomrenke H.G."/>
            <person name="Brambilla E."/>
            <person name="Klenk H.-P."/>
            <person name="Eisen J.A."/>
        </authorList>
    </citation>
    <scope>NUCLEOTIDE SEQUENCE [LARGE SCALE GENOMIC DNA]</scope>
    <source>
        <strain evidence="3">ATCC 51119 / DSM 12145 / JCM 21818 / LMG 10337 / NBRC 100064 / NCIMB 13643</strain>
    </source>
</reference>
<dbReference type="PANTHER" id="PTHR30305:SF3">
    <property type="entry name" value="PROTEIN YJDM"/>
    <property type="match status" value="1"/>
</dbReference>
<gene>
    <name evidence="2" type="ordered locus">Pedsa_1623</name>
</gene>
<dbReference type="AlphaFoldDB" id="F0S6S2"/>
<proteinExistence type="predicted"/>
<dbReference type="SUPFAM" id="SSF82057">
    <property type="entry name" value="Prokaryotic SH3-related domain"/>
    <property type="match status" value="1"/>
</dbReference>
<protein>
    <submittedName>
        <fullName evidence="2">PhnA protein</fullName>
    </submittedName>
</protein>
<sequence length="225" mass="25488">MPRKGKDYLKCVEILSKIISLLNVRFEFYNRKMKLEQELIARSGGTCELCHSTENLTVYEAKPESITTVDTACLVCDKCLNQINKTEQLEPGHWTVLNETMWSEVPAVQVVAWRMLNRLRNETWAQDSLDILYLDDATLEWAKAAGDEHLDTDVEIHKDSNGNQLFDGDSVVLVKTLDVKGSSLSAKLGTVVKGIRLDPNNPEYIEGRVEGQMIVILTKYVRKQS</sequence>
<keyword evidence="3" id="KW-1185">Reference proteome</keyword>
<evidence type="ECO:0000313" key="3">
    <source>
        <dbReference type="Proteomes" id="UP000000310"/>
    </source>
</evidence>
<dbReference type="eggNOG" id="COG2824">
    <property type="taxonomic scope" value="Bacteria"/>
</dbReference>
<reference evidence="2 3" key="1">
    <citation type="journal article" date="2011" name="Stand. Genomic Sci.">
        <title>Complete genome sequence of the gliding, heparinolytic Pedobacter saltans type strain (113).</title>
        <authorList>
            <person name="Liolios K."/>
            <person name="Sikorski J."/>
            <person name="Lu M."/>
            <person name="Nolan M."/>
            <person name="Lapidus A."/>
            <person name="Lucas S."/>
            <person name="Hammon N."/>
            <person name="Deshpande S."/>
            <person name="Cheng J.F."/>
            <person name="Tapia R."/>
            <person name="Han C."/>
            <person name="Goodwin L."/>
            <person name="Pitluck S."/>
            <person name="Huntemann M."/>
            <person name="Ivanova N."/>
            <person name="Pagani I."/>
            <person name="Mavromatis K."/>
            <person name="Ovchinikova G."/>
            <person name="Pati A."/>
            <person name="Chen A."/>
            <person name="Palaniappan K."/>
            <person name="Land M."/>
            <person name="Hauser L."/>
            <person name="Brambilla E.M."/>
            <person name="Kotsyurbenko O."/>
            <person name="Rohde M."/>
            <person name="Tindall B.J."/>
            <person name="Abt B."/>
            <person name="Goker M."/>
            <person name="Detter J.C."/>
            <person name="Woyke T."/>
            <person name="Bristow J."/>
            <person name="Eisen J.A."/>
            <person name="Markowitz V."/>
            <person name="Hugenholtz P."/>
            <person name="Klenk H.P."/>
            <person name="Kyrpides N.C."/>
        </authorList>
    </citation>
    <scope>NUCLEOTIDE SEQUENCE [LARGE SCALE GENOMIC DNA]</scope>
    <source>
        <strain evidence="3">ATCC 51119 / DSM 12145 / JCM 21818 / LMG 10337 / NBRC 100064 / NCIMB 13643</strain>
    </source>
</reference>
<dbReference type="InterPro" id="IPR013988">
    <property type="entry name" value="YjdM_C"/>
</dbReference>
<evidence type="ECO:0000259" key="1">
    <source>
        <dbReference type="SMART" id="SM00782"/>
    </source>
</evidence>
<dbReference type="PANTHER" id="PTHR30305">
    <property type="entry name" value="PROTEIN YJDM-RELATED"/>
    <property type="match status" value="1"/>
</dbReference>
<dbReference type="Gene3D" id="2.30.30.40">
    <property type="entry name" value="SH3 Domains"/>
    <property type="match status" value="1"/>
</dbReference>
<feature type="domain" description="PhnA protein N-terminal proteobacterial" evidence="1">
    <location>
        <begin position="38"/>
        <end position="84"/>
    </location>
</feature>
<dbReference type="InterPro" id="IPR013991">
    <property type="entry name" value="PhnaA_N_proteobac"/>
</dbReference>
<organism evidence="2 3">
    <name type="scientific">Pseudopedobacter saltans (strain ATCC 51119 / DSM 12145 / JCM 21818 / CCUG 39354 / LMG 10337 / NBRC 100064 / NCIMB 13643)</name>
    <name type="common">Pedobacter saltans</name>
    <dbReference type="NCBI Taxonomy" id="762903"/>
    <lineage>
        <taxon>Bacteria</taxon>
        <taxon>Pseudomonadati</taxon>
        <taxon>Bacteroidota</taxon>
        <taxon>Sphingobacteriia</taxon>
        <taxon>Sphingobacteriales</taxon>
        <taxon>Sphingobacteriaceae</taxon>
        <taxon>Pseudopedobacter</taxon>
    </lineage>
</organism>
<evidence type="ECO:0000313" key="2">
    <source>
        <dbReference type="EMBL" id="ADY52182.1"/>
    </source>
</evidence>
<name>F0S6S2_PSESL</name>
<dbReference type="Proteomes" id="UP000000310">
    <property type="component" value="Chromosome"/>
</dbReference>
<dbReference type="SMART" id="SM00782">
    <property type="entry name" value="PhnA_Zn_Ribbon"/>
    <property type="match status" value="1"/>
</dbReference>
<dbReference type="HOGENOM" id="CLU_125511_0_0_10"/>
<dbReference type="STRING" id="762903.Pedsa_1623"/>
<dbReference type="EMBL" id="CP002545">
    <property type="protein sequence ID" value="ADY52182.1"/>
    <property type="molecule type" value="Genomic_DNA"/>
</dbReference>